<dbReference type="SMART" id="SM01092">
    <property type="entry name" value="CO_deh_flav_C"/>
    <property type="match status" value="1"/>
</dbReference>
<dbReference type="GO" id="GO:0071949">
    <property type="term" value="F:FAD binding"/>
    <property type="evidence" value="ECO:0007669"/>
    <property type="project" value="InterPro"/>
</dbReference>
<dbReference type="InterPro" id="IPR016166">
    <property type="entry name" value="FAD-bd_PCMH"/>
</dbReference>
<evidence type="ECO:0000256" key="2">
    <source>
        <dbReference type="ARBA" id="ARBA00022723"/>
    </source>
</evidence>
<dbReference type="Gene3D" id="3.10.20.30">
    <property type="match status" value="1"/>
</dbReference>
<dbReference type="InterPro" id="IPR012175">
    <property type="entry name" value="Xanth_DH_ssu_bac"/>
</dbReference>
<keyword evidence="4" id="KW-0408">Iron</keyword>
<dbReference type="PANTHER" id="PTHR45444">
    <property type="entry name" value="XANTHINE DEHYDROGENASE"/>
    <property type="match status" value="1"/>
</dbReference>
<dbReference type="InterPro" id="IPR016169">
    <property type="entry name" value="FAD-bd_PCMH_sub2"/>
</dbReference>
<keyword evidence="3" id="KW-0274">FAD</keyword>
<gene>
    <name evidence="6" type="primary">cutS</name>
    <name evidence="6" type="ORF">Pla22_09640</name>
</gene>
<protein>
    <submittedName>
        <fullName evidence="6">Carbon monoxide dehydrogenase small chain</fullName>
        <ecNumber evidence="6">1.2.7.4</ecNumber>
    </submittedName>
</protein>
<dbReference type="PANTHER" id="PTHR45444:SF3">
    <property type="entry name" value="XANTHINE DEHYDROGENASE"/>
    <property type="match status" value="1"/>
</dbReference>
<dbReference type="Pfam" id="PF03450">
    <property type="entry name" value="CO_deh_flav_C"/>
    <property type="match status" value="1"/>
</dbReference>
<dbReference type="SUPFAM" id="SSF56176">
    <property type="entry name" value="FAD-binding/transporter-associated domain-like"/>
    <property type="match status" value="1"/>
</dbReference>
<dbReference type="InterPro" id="IPR016208">
    <property type="entry name" value="Ald_Oxase/xanthine_DH-like"/>
</dbReference>
<dbReference type="InterPro" id="IPR005107">
    <property type="entry name" value="CO_DH_flav_C"/>
</dbReference>
<dbReference type="InterPro" id="IPR006058">
    <property type="entry name" value="2Fe2S_fd_BS"/>
</dbReference>
<dbReference type="PROSITE" id="PS51387">
    <property type="entry name" value="FAD_PCMH"/>
    <property type="match status" value="1"/>
</dbReference>
<dbReference type="InterPro" id="IPR036884">
    <property type="entry name" value="2Fe-2S-bd_dom_sf"/>
</dbReference>
<dbReference type="PROSITE" id="PS00197">
    <property type="entry name" value="2FE2S_FER_1"/>
    <property type="match status" value="1"/>
</dbReference>
<dbReference type="GO" id="GO:0043885">
    <property type="term" value="F:anaerobic carbon-monoxide dehydrogenase activity"/>
    <property type="evidence" value="ECO:0007669"/>
    <property type="project" value="UniProtKB-EC"/>
</dbReference>
<keyword evidence="7" id="KW-1185">Reference proteome</keyword>
<dbReference type="SUPFAM" id="SSF47741">
    <property type="entry name" value="CO dehydrogenase ISP C-domain like"/>
    <property type="match status" value="1"/>
</dbReference>
<reference evidence="6 7" key="1">
    <citation type="submission" date="2019-02" db="EMBL/GenBank/DDBJ databases">
        <title>Deep-cultivation of Planctomycetes and their phenomic and genomic characterization uncovers novel biology.</title>
        <authorList>
            <person name="Wiegand S."/>
            <person name="Jogler M."/>
            <person name="Boedeker C."/>
            <person name="Pinto D."/>
            <person name="Vollmers J."/>
            <person name="Rivas-Marin E."/>
            <person name="Kohn T."/>
            <person name="Peeters S.H."/>
            <person name="Heuer A."/>
            <person name="Rast P."/>
            <person name="Oberbeckmann S."/>
            <person name="Bunk B."/>
            <person name="Jeske O."/>
            <person name="Meyerdierks A."/>
            <person name="Storesund J.E."/>
            <person name="Kallscheuer N."/>
            <person name="Luecker S."/>
            <person name="Lage O.M."/>
            <person name="Pohl T."/>
            <person name="Merkel B.J."/>
            <person name="Hornburger P."/>
            <person name="Mueller R.-W."/>
            <person name="Bruemmer F."/>
            <person name="Labrenz M."/>
            <person name="Spormann A.M."/>
            <person name="Op Den Camp H."/>
            <person name="Overmann J."/>
            <person name="Amann R."/>
            <person name="Jetten M.S.M."/>
            <person name="Mascher T."/>
            <person name="Medema M.H."/>
            <person name="Devos D.P."/>
            <person name="Kaster A.-K."/>
            <person name="Ovreas L."/>
            <person name="Rohde M."/>
            <person name="Galperin M.Y."/>
            <person name="Jogler C."/>
        </authorList>
    </citation>
    <scope>NUCLEOTIDE SEQUENCE [LARGE SCALE GENOMIC DNA]</scope>
    <source>
        <strain evidence="6 7">Pla22</strain>
    </source>
</reference>
<dbReference type="EMBL" id="SJPI01000001">
    <property type="protein sequence ID" value="TWT53335.1"/>
    <property type="molecule type" value="Genomic_DNA"/>
</dbReference>
<dbReference type="InterPro" id="IPR036683">
    <property type="entry name" value="CO_DH_flav_C_dom_sf"/>
</dbReference>
<accession>A0A5C5WT59</accession>
<dbReference type="Proteomes" id="UP000316598">
    <property type="component" value="Unassembled WGS sequence"/>
</dbReference>
<dbReference type="InterPro" id="IPR002346">
    <property type="entry name" value="Mopterin_DH_FAD-bd"/>
</dbReference>
<dbReference type="Gene3D" id="3.30.390.50">
    <property type="entry name" value="CO dehydrogenase flavoprotein, C-terminal domain"/>
    <property type="match status" value="1"/>
</dbReference>
<dbReference type="Pfam" id="PF00941">
    <property type="entry name" value="FAD_binding_5"/>
    <property type="match status" value="1"/>
</dbReference>
<evidence type="ECO:0000313" key="7">
    <source>
        <dbReference type="Proteomes" id="UP000316598"/>
    </source>
</evidence>
<dbReference type="Pfam" id="PF01799">
    <property type="entry name" value="Fer2_2"/>
    <property type="match status" value="1"/>
</dbReference>
<keyword evidence="6" id="KW-0560">Oxidoreductase</keyword>
<dbReference type="Gene3D" id="3.30.465.10">
    <property type="match status" value="1"/>
</dbReference>
<dbReference type="InterPro" id="IPR036318">
    <property type="entry name" value="FAD-bd_PCMH-like_sf"/>
</dbReference>
<evidence type="ECO:0000259" key="5">
    <source>
        <dbReference type="PROSITE" id="PS51387"/>
    </source>
</evidence>
<keyword evidence="1" id="KW-0285">Flavoprotein</keyword>
<keyword evidence="2" id="KW-0479">Metal-binding</keyword>
<sequence length="496" mass="54219">MRNHTLLFVNGRQHLIKGDDAFLTLSVFLRKTLKLCGTKIVCSEGDCGSCSVLCGRINTSGEAIHYLPIDSCIRFVFQLDGCHIITVEGLADGPPLNALPKQTQQNETLTSVQQAMIDCHGSQCGFCTPGFVVAMTGILEQNNNPSEEEWRSGLTGNLCRCTGYSPIVAAGRQAAAVSSPSMNQRYPAMQMADAVRSVGDDEVRVENESIDGETQVIASPRSLAQAIAFLQEFPGAKIISGGTDVGVQFNKGICSPSHWLDLSRVDELTDIEWKDQSIIAGASATWTNLEHLCKTTAPEFHKILSIFGSPQIRHVGTIGGNIINASPIADSLPFLMVCGAELELQSAGGTRIVNINDFYQDYKKFDLRRGELLTRIRIPMPPPTADLRLYKVSRRRDLDISTFTAAIQIERDGDLIVDSRIAYGAVGPVVLRLRKTESFLRGRSFSLESMREAGDIAVSEISPISDVRGGHEFRIQLARNVLAKFYYQTTSEGVSV</sequence>
<dbReference type="AlphaFoldDB" id="A0A5C5WT59"/>
<name>A0A5C5WT59_9BACT</name>
<comment type="caution">
    <text evidence="6">The sequence shown here is derived from an EMBL/GenBank/DDBJ whole genome shotgun (WGS) entry which is preliminary data.</text>
</comment>
<evidence type="ECO:0000313" key="6">
    <source>
        <dbReference type="EMBL" id="TWT53335.1"/>
    </source>
</evidence>
<dbReference type="OrthoDB" id="9796880at2"/>
<dbReference type="GO" id="GO:0051537">
    <property type="term" value="F:2 iron, 2 sulfur cluster binding"/>
    <property type="evidence" value="ECO:0007669"/>
    <property type="project" value="InterPro"/>
</dbReference>
<dbReference type="Gene3D" id="1.10.150.120">
    <property type="entry name" value="[2Fe-2S]-binding domain"/>
    <property type="match status" value="1"/>
</dbReference>
<dbReference type="InterPro" id="IPR016167">
    <property type="entry name" value="FAD-bd_PCMH_sub1"/>
</dbReference>
<evidence type="ECO:0000256" key="1">
    <source>
        <dbReference type="ARBA" id="ARBA00022630"/>
    </source>
</evidence>
<dbReference type="InterPro" id="IPR036010">
    <property type="entry name" value="2Fe-2S_ferredoxin-like_sf"/>
</dbReference>
<feature type="domain" description="FAD-binding PCMH-type" evidence="5">
    <location>
        <begin position="210"/>
        <end position="383"/>
    </location>
</feature>
<evidence type="ECO:0000256" key="3">
    <source>
        <dbReference type="ARBA" id="ARBA00022827"/>
    </source>
</evidence>
<evidence type="ECO:0000256" key="4">
    <source>
        <dbReference type="ARBA" id="ARBA00023004"/>
    </source>
</evidence>
<dbReference type="PIRSF" id="PIRSF036557">
    <property type="entry name" value="XdhA_RC"/>
    <property type="match status" value="1"/>
</dbReference>
<dbReference type="SUPFAM" id="SSF55447">
    <property type="entry name" value="CO dehydrogenase flavoprotein C-terminal domain-like"/>
    <property type="match status" value="1"/>
</dbReference>
<dbReference type="RefSeq" id="WP_146513570.1">
    <property type="nucleotide sequence ID" value="NZ_SJPI01000001.1"/>
</dbReference>
<dbReference type="GO" id="GO:0005506">
    <property type="term" value="F:iron ion binding"/>
    <property type="evidence" value="ECO:0007669"/>
    <property type="project" value="InterPro"/>
</dbReference>
<dbReference type="SUPFAM" id="SSF54292">
    <property type="entry name" value="2Fe-2S ferredoxin-like"/>
    <property type="match status" value="1"/>
</dbReference>
<organism evidence="6 7">
    <name type="scientific">Rubripirellula amarantea</name>
    <dbReference type="NCBI Taxonomy" id="2527999"/>
    <lineage>
        <taxon>Bacteria</taxon>
        <taxon>Pseudomonadati</taxon>
        <taxon>Planctomycetota</taxon>
        <taxon>Planctomycetia</taxon>
        <taxon>Pirellulales</taxon>
        <taxon>Pirellulaceae</taxon>
        <taxon>Rubripirellula</taxon>
    </lineage>
</organism>
<proteinExistence type="predicted"/>
<dbReference type="EC" id="1.2.7.4" evidence="6"/>
<dbReference type="InterPro" id="IPR012675">
    <property type="entry name" value="Beta-grasp_dom_sf"/>
</dbReference>
<dbReference type="Gene3D" id="3.30.43.10">
    <property type="entry name" value="Uridine Diphospho-n-acetylenolpyruvylglucosamine Reductase, domain 2"/>
    <property type="match status" value="1"/>
</dbReference>
<dbReference type="InterPro" id="IPR002888">
    <property type="entry name" value="2Fe-2S-bd"/>
</dbReference>